<protein>
    <submittedName>
        <fullName evidence="1">Uncharacterized protein</fullName>
    </submittedName>
</protein>
<evidence type="ECO:0000313" key="1">
    <source>
        <dbReference type="EMBL" id="KAJ3803557.1"/>
    </source>
</evidence>
<evidence type="ECO:0000313" key="2">
    <source>
        <dbReference type="Proteomes" id="UP001163835"/>
    </source>
</evidence>
<sequence>MLLGSEPLQGSHLSIPSTTRSFLSSVAVPVAPFELQPAPSTLQRKLLIPKPTPRPILTQVLQGNPQEGQVVPIPATPSVDRRRIQEWGARV</sequence>
<keyword evidence="2" id="KW-1185">Reference proteome</keyword>
<accession>A0ACC1TFZ7</accession>
<name>A0ACC1TFZ7_9AGAR</name>
<dbReference type="Proteomes" id="UP001163835">
    <property type="component" value="Unassembled WGS sequence"/>
</dbReference>
<proteinExistence type="predicted"/>
<dbReference type="EMBL" id="MU797329">
    <property type="protein sequence ID" value="KAJ3803557.1"/>
    <property type="molecule type" value="Genomic_DNA"/>
</dbReference>
<gene>
    <name evidence="1" type="ORF">F5876DRAFT_85037</name>
</gene>
<comment type="caution">
    <text evidence="1">The sequence shown here is derived from an EMBL/GenBank/DDBJ whole genome shotgun (WGS) entry which is preliminary data.</text>
</comment>
<organism evidence="1 2">
    <name type="scientific">Lentinula aff. lateritia</name>
    <dbReference type="NCBI Taxonomy" id="2804960"/>
    <lineage>
        <taxon>Eukaryota</taxon>
        <taxon>Fungi</taxon>
        <taxon>Dikarya</taxon>
        <taxon>Basidiomycota</taxon>
        <taxon>Agaricomycotina</taxon>
        <taxon>Agaricomycetes</taxon>
        <taxon>Agaricomycetidae</taxon>
        <taxon>Agaricales</taxon>
        <taxon>Marasmiineae</taxon>
        <taxon>Omphalotaceae</taxon>
        <taxon>Lentinula</taxon>
    </lineage>
</organism>
<reference evidence="1" key="1">
    <citation type="submission" date="2022-09" db="EMBL/GenBank/DDBJ databases">
        <title>A Global Phylogenomic Analysis of the Shiitake Genus Lentinula.</title>
        <authorList>
            <consortium name="DOE Joint Genome Institute"/>
            <person name="Sierra-Patev S."/>
            <person name="Min B."/>
            <person name="Naranjo-Ortiz M."/>
            <person name="Looney B."/>
            <person name="Konkel Z."/>
            <person name="Slot J.C."/>
            <person name="Sakamoto Y."/>
            <person name="Steenwyk J.L."/>
            <person name="Rokas A."/>
            <person name="Carro J."/>
            <person name="Camarero S."/>
            <person name="Ferreira P."/>
            <person name="Molpeceres G."/>
            <person name="Ruiz-Duenas F.J."/>
            <person name="Serrano A."/>
            <person name="Henrissat B."/>
            <person name="Drula E."/>
            <person name="Hughes K.W."/>
            <person name="Mata J.L."/>
            <person name="Ishikawa N.K."/>
            <person name="Vargas-Isla R."/>
            <person name="Ushijima S."/>
            <person name="Smith C.A."/>
            <person name="Ahrendt S."/>
            <person name="Andreopoulos W."/>
            <person name="He G."/>
            <person name="Labutti K."/>
            <person name="Lipzen A."/>
            <person name="Ng V."/>
            <person name="Riley R."/>
            <person name="Sandor L."/>
            <person name="Barry K."/>
            <person name="Martinez A.T."/>
            <person name="Xiao Y."/>
            <person name="Gibbons J.G."/>
            <person name="Terashima K."/>
            <person name="Grigoriev I.V."/>
            <person name="Hibbett D.S."/>
        </authorList>
    </citation>
    <scope>NUCLEOTIDE SEQUENCE</scope>
    <source>
        <strain evidence="1">TMI1499</strain>
    </source>
</reference>